<evidence type="ECO:0000313" key="3">
    <source>
        <dbReference type="Proteomes" id="UP000316426"/>
    </source>
</evidence>
<evidence type="ECO:0000313" key="2">
    <source>
        <dbReference type="EMBL" id="QDV74627.1"/>
    </source>
</evidence>
<dbReference type="AlphaFoldDB" id="A0A518KA00"/>
<name>A0A518KA00_9BACT</name>
<sequence>MRVARARSAAKPPANHHHGVVPLRRWAPAIAGASSHALQKAPEGLNARPPQMTSCGPLGRNLRRSNLESMDLPFVA</sequence>
<accession>A0A518KA00</accession>
<feature type="region of interest" description="Disordered" evidence="1">
    <location>
        <begin position="1"/>
        <end position="22"/>
    </location>
</feature>
<dbReference type="Proteomes" id="UP000316426">
    <property type="component" value="Chromosome"/>
</dbReference>
<keyword evidence="3" id="KW-1185">Reference proteome</keyword>
<proteinExistence type="predicted"/>
<reference evidence="2 3" key="1">
    <citation type="submission" date="2019-02" db="EMBL/GenBank/DDBJ databases">
        <title>Deep-cultivation of Planctomycetes and their phenomic and genomic characterization uncovers novel biology.</title>
        <authorList>
            <person name="Wiegand S."/>
            <person name="Jogler M."/>
            <person name="Boedeker C."/>
            <person name="Pinto D."/>
            <person name="Vollmers J."/>
            <person name="Rivas-Marin E."/>
            <person name="Kohn T."/>
            <person name="Peeters S.H."/>
            <person name="Heuer A."/>
            <person name="Rast P."/>
            <person name="Oberbeckmann S."/>
            <person name="Bunk B."/>
            <person name="Jeske O."/>
            <person name="Meyerdierks A."/>
            <person name="Storesund J.E."/>
            <person name="Kallscheuer N."/>
            <person name="Luecker S."/>
            <person name="Lage O.M."/>
            <person name="Pohl T."/>
            <person name="Merkel B.J."/>
            <person name="Hornburger P."/>
            <person name="Mueller R.-W."/>
            <person name="Bruemmer F."/>
            <person name="Labrenz M."/>
            <person name="Spormann A.M."/>
            <person name="Op den Camp H."/>
            <person name="Overmann J."/>
            <person name="Amann R."/>
            <person name="Jetten M.S.M."/>
            <person name="Mascher T."/>
            <person name="Medema M.H."/>
            <person name="Devos D.P."/>
            <person name="Kaster A.-K."/>
            <person name="Ovreas L."/>
            <person name="Rohde M."/>
            <person name="Galperin M.Y."/>
            <person name="Jogler C."/>
        </authorList>
    </citation>
    <scope>NUCLEOTIDE SEQUENCE [LARGE SCALE GENOMIC DNA]</scope>
    <source>
        <strain evidence="2 3">Spa11</strain>
    </source>
</reference>
<organism evidence="2 3">
    <name type="scientific">Botrimarina mediterranea</name>
    <dbReference type="NCBI Taxonomy" id="2528022"/>
    <lineage>
        <taxon>Bacteria</taxon>
        <taxon>Pseudomonadati</taxon>
        <taxon>Planctomycetota</taxon>
        <taxon>Planctomycetia</taxon>
        <taxon>Pirellulales</taxon>
        <taxon>Lacipirellulaceae</taxon>
        <taxon>Botrimarina</taxon>
    </lineage>
</organism>
<evidence type="ECO:0000256" key="1">
    <source>
        <dbReference type="SAM" id="MobiDB-lite"/>
    </source>
</evidence>
<dbReference type="EMBL" id="CP036349">
    <property type="protein sequence ID" value="QDV74627.1"/>
    <property type="molecule type" value="Genomic_DNA"/>
</dbReference>
<dbReference type="KEGG" id="bmei:Spa11_28330"/>
<gene>
    <name evidence="2" type="ORF">Spa11_28330</name>
</gene>
<feature type="region of interest" description="Disordered" evidence="1">
    <location>
        <begin position="34"/>
        <end position="63"/>
    </location>
</feature>
<protein>
    <submittedName>
        <fullName evidence="2">Uncharacterized protein</fullName>
    </submittedName>
</protein>